<protein>
    <submittedName>
        <fullName evidence="1">Uncharacterized protein</fullName>
    </submittedName>
</protein>
<organism evidence="1 2">
    <name type="scientific">Monosporascus cannonballus</name>
    <dbReference type="NCBI Taxonomy" id="155416"/>
    <lineage>
        <taxon>Eukaryota</taxon>
        <taxon>Fungi</taxon>
        <taxon>Dikarya</taxon>
        <taxon>Ascomycota</taxon>
        <taxon>Pezizomycotina</taxon>
        <taxon>Sordariomycetes</taxon>
        <taxon>Xylariomycetidae</taxon>
        <taxon>Xylariales</taxon>
        <taxon>Xylariales incertae sedis</taxon>
        <taxon>Monosporascus</taxon>
    </lineage>
</organism>
<name>A0ABY0HEY8_9PEZI</name>
<dbReference type="EMBL" id="QJNS01000035">
    <property type="protein sequence ID" value="RYO91889.1"/>
    <property type="molecule type" value="Genomic_DNA"/>
</dbReference>
<proteinExistence type="predicted"/>
<gene>
    <name evidence="1" type="ORF">DL762_001969</name>
</gene>
<sequence length="93" mass="10608">MERTSSRDQEDELTELIRRCNERGTDKCPTLRQLITAVEAAIASKTGPEHSKGNTTSLETDAQIRRFVARYILDPPITEEEQVEQPQAWGYDD</sequence>
<keyword evidence="2" id="KW-1185">Reference proteome</keyword>
<reference evidence="1 2" key="1">
    <citation type="submission" date="2018-06" db="EMBL/GenBank/DDBJ databases">
        <title>Complete Genomes of Monosporascus.</title>
        <authorList>
            <person name="Robinson A.J."/>
            <person name="Natvig D.O."/>
        </authorList>
    </citation>
    <scope>NUCLEOTIDE SEQUENCE [LARGE SCALE GENOMIC DNA]</scope>
    <source>
        <strain evidence="1 2">CBS 609.92</strain>
    </source>
</reference>
<evidence type="ECO:0000313" key="2">
    <source>
        <dbReference type="Proteomes" id="UP000294003"/>
    </source>
</evidence>
<evidence type="ECO:0000313" key="1">
    <source>
        <dbReference type="EMBL" id="RYO91889.1"/>
    </source>
</evidence>
<dbReference type="Proteomes" id="UP000294003">
    <property type="component" value="Unassembled WGS sequence"/>
</dbReference>
<accession>A0ABY0HEY8</accession>
<comment type="caution">
    <text evidence="1">The sequence shown here is derived from an EMBL/GenBank/DDBJ whole genome shotgun (WGS) entry which is preliminary data.</text>
</comment>